<sequence>MITASDVTFAYDGTPVLDGVGIAAAAGGVLGLIGPNGSGKTTLLRILYTALRPRSGAVLLDGEPVAALPGRELARRIAVVAQESPPELPISVAEMVLLGRSPHRSSFQAFTGDDHAVAAAVLRRVGMREHAERGFSLLSGGEKQRVLIARALAQEAGHLLLDEPTNHLDIRYQHEVLSLVAALGITTIVVLHDLNLAARYCDRLVLLDHGRVAATGPTADVLRPEVLEPVYRVSVRRFDDDGCVQLVFRPVQTALNTTEW</sequence>
<dbReference type="InterPro" id="IPR003439">
    <property type="entry name" value="ABC_transporter-like_ATP-bd"/>
</dbReference>
<evidence type="ECO:0000313" key="3">
    <source>
        <dbReference type="Proteomes" id="UP000694287"/>
    </source>
</evidence>
<dbReference type="EMBL" id="JADQDK010000001">
    <property type="protein sequence ID" value="MBW0136065.1"/>
    <property type="molecule type" value="Genomic_DNA"/>
</dbReference>
<keyword evidence="2" id="KW-0547">Nucleotide-binding</keyword>
<dbReference type="GO" id="GO:0005524">
    <property type="term" value="F:ATP binding"/>
    <property type="evidence" value="ECO:0007669"/>
    <property type="project" value="UniProtKB-KW"/>
</dbReference>
<accession>A0ABS6UUZ9</accession>
<organism evidence="2 3">
    <name type="scientific">Pseudonocardia abyssalis</name>
    <dbReference type="NCBI Taxonomy" id="2792008"/>
    <lineage>
        <taxon>Bacteria</taxon>
        <taxon>Bacillati</taxon>
        <taxon>Actinomycetota</taxon>
        <taxon>Actinomycetes</taxon>
        <taxon>Pseudonocardiales</taxon>
        <taxon>Pseudonocardiaceae</taxon>
        <taxon>Pseudonocardia</taxon>
    </lineage>
</organism>
<feature type="domain" description="ABC transporter" evidence="1">
    <location>
        <begin position="2"/>
        <end position="234"/>
    </location>
</feature>
<dbReference type="PANTHER" id="PTHR42794:SF2">
    <property type="entry name" value="ABC TRANSPORTER ATP-BINDING PROTEIN"/>
    <property type="match status" value="1"/>
</dbReference>
<keyword evidence="2" id="KW-0067">ATP-binding</keyword>
<comment type="caution">
    <text evidence="2">The sequence shown here is derived from an EMBL/GenBank/DDBJ whole genome shotgun (WGS) entry which is preliminary data.</text>
</comment>
<dbReference type="RefSeq" id="WP_218604065.1">
    <property type="nucleotide sequence ID" value="NZ_JADQDJ010000185.1"/>
</dbReference>
<dbReference type="PROSITE" id="PS00211">
    <property type="entry name" value="ABC_TRANSPORTER_1"/>
    <property type="match status" value="1"/>
</dbReference>
<dbReference type="Proteomes" id="UP000694287">
    <property type="component" value="Unassembled WGS sequence"/>
</dbReference>
<dbReference type="InterPro" id="IPR017871">
    <property type="entry name" value="ABC_transporter-like_CS"/>
</dbReference>
<proteinExistence type="predicted"/>
<evidence type="ECO:0000313" key="2">
    <source>
        <dbReference type="EMBL" id="MBW0136065.1"/>
    </source>
</evidence>
<dbReference type="PANTHER" id="PTHR42794">
    <property type="entry name" value="HEMIN IMPORT ATP-BINDING PROTEIN HMUV"/>
    <property type="match status" value="1"/>
</dbReference>
<protein>
    <submittedName>
        <fullName evidence="2">ABC transporter ATP-binding protein</fullName>
    </submittedName>
</protein>
<dbReference type="CDD" id="cd03214">
    <property type="entry name" value="ABC_Iron-Siderophores_B12_Hemin"/>
    <property type="match status" value="1"/>
</dbReference>
<dbReference type="InterPro" id="IPR003593">
    <property type="entry name" value="AAA+_ATPase"/>
</dbReference>
<dbReference type="PROSITE" id="PS50893">
    <property type="entry name" value="ABC_TRANSPORTER_2"/>
    <property type="match status" value="1"/>
</dbReference>
<evidence type="ECO:0000259" key="1">
    <source>
        <dbReference type="PROSITE" id="PS50893"/>
    </source>
</evidence>
<keyword evidence="3" id="KW-1185">Reference proteome</keyword>
<name>A0ABS6UUZ9_9PSEU</name>
<reference evidence="2 3" key="1">
    <citation type="submission" date="2020-11" db="EMBL/GenBank/DDBJ databases">
        <title>Pseudonocardia abyssalis sp. nov. and Pseudonocardia oceani sp. nov., description and phylogenomic analysis of two novel actinomycetes isolated from the deep Southern Ocean.</title>
        <authorList>
            <person name="Parra J."/>
        </authorList>
    </citation>
    <scope>NUCLEOTIDE SEQUENCE [LARGE SCALE GENOMIC DNA]</scope>
    <source>
        <strain evidence="2 3">KRD-168</strain>
    </source>
</reference>
<dbReference type="Pfam" id="PF00005">
    <property type="entry name" value="ABC_tran"/>
    <property type="match status" value="1"/>
</dbReference>
<dbReference type="SMART" id="SM00382">
    <property type="entry name" value="AAA"/>
    <property type="match status" value="1"/>
</dbReference>
<gene>
    <name evidence="2" type="ORF">I4I81_17600</name>
</gene>